<evidence type="ECO:0000256" key="4">
    <source>
        <dbReference type="ARBA" id="ARBA00022692"/>
    </source>
</evidence>
<proteinExistence type="inferred from homology"/>
<evidence type="ECO:0000256" key="5">
    <source>
        <dbReference type="ARBA" id="ARBA00022989"/>
    </source>
</evidence>
<dbReference type="Proteomes" id="UP001500236">
    <property type="component" value="Unassembled WGS sequence"/>
</dbReference>
<feature type="transmembrane region" description="Helical" evidence="7">
    <location>
        <begin position="36"/>
        <end position="57"/>
    </location>
</feature>
<sequence length="183" mass="19057">MAGVSGTAFEQEAGAERVVNRGSALTRCQSGVMRNVFSIDLGLLLLRLAAGILLLVGGLRKATWLGVDGSSEYVAGLAVPFAEHLGAAMVFTEIIGGALLTLGLMTRVAAAVLALLSGMAAFLLLDGGTVFVSVHGWNEPFLLLLGNPVEFMVLYAVLGLALVFTGPGAFSVDAPAWRAIRRR</sequence>
<keyword evidence="5 7" id="KW-1133">Transmembrane helix</keyword>
<comment type="similarity">
    <text evidence="2">Belongs to the DoxX family.</text>
</comment>
<evidence type="ECO:0000256" key="7">
    <source>
        <dbReference type="SAM" id="Phobius"/>
    </source>
</evidence>
<feature type="transmembrane region" description="Helical" evidence="7">
    <location>
        <begin position="108"/>
        <end position="132"/>
    </location>
</feature>
<evidence type="ECO:0000256" key="1">
    <source>
        <dbReference type="ARBA" id="ARBA00004651"/>
    </source>
</evidence>
<dbReference type="PANTHER" id="PTHR33452:SF1">
    <property type="entry name" value="INNER MEMBRANE PROTEIN YPHA-RELATED"/>
    <property type="match status" value="1"/>
</dbReference>
<dbReference type="PANTHER" id="PTHR33452">
    <property type="entry name" value="OXIDOREDUCTASE CATD-RELATED"/>
    <property type="match status" value="1"/>
</dbReference>
<comment type="subcellular location">
    <subcellularLocation>
        <location evidence="1">Cell membrane</location>
        <topology evidence="1">Multi-pass membrane protein</topology>
    </subcellularLocation>
</comment>
<keyword evidence="3" id="KW-1003">Cell membrane</keyword>
<dbReference type="InterPro" id="IPR032808">
    <property type="entry name" value="DoxX"/>
</dbReference>
<evidence type="ECO:0000256" key="6">
    <source>
        <dbReference type="ARBA" id="ARBA00023136"/>
    </source>
</evidence>
<keyword evidence="6 7" id="KW-0472">Membrane</keyword>
<keyword evidence="4 7" id="KW-0812">Transmembrane</keyword>
<dbReference type="InterPro" id="IPR051907">
    <property type="entry name" value="DoxX-like_oxidoreductase"/>
</dbReference>
<comment type="caution">
    <text evidence="8">The sequence shown here is derived from an EMBL/GenBank/DDBJ whole genome shotgun (WGS) entry which is preliminary data.</text>
</comment>
<dbReference type="Pfam" id="PF07681">
    <property type="entry name" value="DoxX"/>
    <property type="match status" value="1"/>
</dbReference>
<name>A0ABP6M617_9MICC</name>
<accession>A0ABP6M617</accession>
<dbReference type="EMBL" id="BAAAVT010000016">
    <property type="protein sequence ID" value="GAA3070834.1"/>
    <property type="molecule type" value="Genomic_DNA"/>
</dbReference>
<evidence type="ECO:0000313" key="8">
    <source>
        <dbReference type="EMBL" id="GAA3070834.1"/>
    </source>
</evidence>
<feature type="transmembrane region" description="Helical" evidence="7">
    <location>
        <begin position="77"/>
        <end position="101"/>
    </location>
</feature>
<reference evidence="9" key="1">
    <citation type="journal article" date="2019" name="Int. J. Syst. Evol. Microbiol.">
        <title>The Global Catalogue of Microorganisms (GCM) 10K type strain sequencing project: providing services to taxonomists for standard genome sequencing and annotation.</title>
        <authorList>
            <consortium name="The Broad Institute Genomics Platform"/>
            <consortium name="The Broad Institute Genome Sequencing Center for Infectious Disease"/>
            <person name="Wu L."/>
            <person name="Ma J."/>
        </authorList>
    </citation>
    <scope>NUCLEOTIDE SEQUENCE [LARGE SCALE GENOMIC DNA]</scope>
    <source>
        <strain evidence="9">JCM 14309</strain>
    </source>
</reference>
<gene>
    <name evidence="8" type="ORF">GCM10010529_23870</name>
</gene>
<organism evidence="8 9">
    <name type="scientific">Nesterenkonia aethiopica</name>
    <dbReference type="NCBI Taxonomy" id="269144"/>
    <lineage>
        <taxon>Bacteria</taxon>
        <taxon>Bacillati</taxon>
        <taxon>Actinomycetota</taxon>
        <taxon>Actinomycetes</taxon>
        <taxon>Micrococcales</taxon>
        <taxon>Micrococcaceae</taxon>
        <taxon>Nesterenkonia</taxon>
    </lineage>
</organism>
<protein>
    <recommendedName>
        <fullName evidence="10">DoxX family protein</fullName>
    </recommendedName>
</protein>
<feature type="transmembrane region" description="Helical" evidence="7">
    <location>
        <begin position="152"/>
        <end position="172"/>
    </location>
</feature>
<evidence type="ECO:0000256" key="2">
    <source>
        <dbReference type="ARBA" id="ARBA00006679"/>
    </source>
</evidence>
<evidence type="ECO:0000256" key="3">
    <source>
        <dbReference type="ARBA" id="ARBA00022475"/>
    </source>
</evidence>
<evidence type="ECO:0000313" key="9">
    <source>
        <dbReference type="Proteomes" id="UP001500236"/>
    </source>
</evidence>
<evidence type="ECO:0008006" key="10">
    <source>
        <dbReference type="Google" id="ProtNLM"/>
    </source>
</evidence>
<keyword evidence="9" id="KW-1185">Reference proteome</keyword>